<dbReference type="GO" id="GO:0003856">
    <property type="term" value="F:3-dehydroquinate synthase activity"/>
    <property type="evidence" value="ECO:0007669"/>
    <property type="project" value="TreeGrafter"/>
</dbReference>
<feature type="domain" description="3-dehydroquinate synthase N-terminal" evidence="5">
    <location>
        <begin position="73"/>
        <end position="184"/>
    </location>
</feature>
<gene>
    <name evidence="6" type="ORF">METZ01_LOCUS171418</name>
</gene>
<name>A0A382BY71_9ZZZZ</name>
<dbReference type="EMBL" id="UINC01031855">
    <property type="protein sequence ID" value="SVB18564.1"/>
    <property type="molecule type" value="Genomic_DNA"/>
</dbReference>
<evidence type="ECO:0000256" key="1">
    <source>
        <dbReference type="ARBA" id="ARBA00022605"/>
    </source>
</evidence>
<keyword evidence="3" id="KW-0057">Aromatic amino acid biosynthesis</keyword>
<dbReference type="Pfam" id="PF01761">
    <property type="entry name" value="DHQ_synthase"/>
    <property type="match status" value="1"/>
</dbReference>
<organism evidence="6">
    <name type="scientific">marine metagenome</name>
    <dbReference type="NCBI Taxonomy" id="408172"/>
    <lineage>
        <taxon>unclassified sequences</taxon>
        <taxon>metagenomes</taxon>
        <taxon>ecological metagenomes</taxon>
    </lineage>
</organism>
<keyword evidence="4" id="KW-0456">Lyase</keyword>
<dbReference type="InterPro" id="IPR030960">
    <property type="entry name" value="DHQS/DOIS_N"/>
</dbReference>
<feature type="non-terminal residue" evidence="6">
    <location>
        <position position="222"/>
    </location>
</feature>
<dbReference type="SUPFAM" id="SSF56796">
    <property type="entry name" value="Dehydroquinate synthase-like"/>
    <property type="match status" value="1"/>
</dbReference>
<dbReference type="PANTHER" id="PTHR43622">
    <property type="entry name" value="3-DEHYDROQUINATE SYNTHASE"/>
    <property type="match status" value="1"/>
</dbReference>
<accession>A0A382BY71</accession>
<dbReference type="InterPro" id="IPR050071">
    <property type="entry name" value="Dehydroquinate_synthase"/>
</dbReference>
<dbReference type="PANTHER" id="PTHR43622:SF7">
    <property type="entry name" value="3-DEHYDROQUINATE SYNTHASE, CHLOROPLASTIC"/>
    <property type="match status" value="1"/>
</dbReference>
<protein>
    <recommendedName>
        <fullName evidence="5">3-dehydroquinate synthase N-terminal domain-containing protein</fullName>
    </recommendedName>
</protein>
<sequence>MVTQEKVVRSLQVGLGERSYEIRVGHGLGDEIRQARERLQEKNRSVAVVADAGFASAQPAFLKETFGNCPSLELPPGETTKSLDNLGAVWDFLAFRKLDRSACLFVVGGGVTGDLGGFAAASFLRGIDFIQVPTTLLAMVDSSVGGKTGLNLLAGKNLAGAFHQPKAVFADVALLGTLSSREFASGMAEIIKYGLLGNRDLHESLVASGTLTATSSELSEII</sequence>
<reference evidence="6" key="1">
    <citation type="submission" date="2018-05" db="EMBL/GenBank/DDBJ databases">
        <authorList>
            <person name="Lanie J.A."/>
            <person name="Ng W.-L."/>
            <person name="Kazmierczak K.M."/>
            <person name="Andrzejewski T.M."/>
            <person name="Davidsen T.M."/>
            <person name="Wayne K.J."/>
            <person name="Tettelin H."/>
            <person name="Glass J.I."/>
            <person name="Rusch D."/>
            <person name="Podicherti R."/>
            <person name="Tsui H.-C.T."/>
            <person name="Winkler M.E."/>
        </authorList>
    </citation>
    <scope>NUCLEOTIDE SEQUENCE</scope>
</reference>
<evidence type="ECO:0000259" key="5">
    <source>
        <dbReference type="Pfam" id="PF01761"/>
    </source>
</evidence>
<dbReference type="GO" id="GO:0009073">
    <property type="term" value="P:aromatic amino acid family biosynthetic process"/>
    <property type="evidence" value="ECO:0007669"/>
    <property type="project" value="UniProtKB-KW"/>
</dbReference>
<keyword evidence="2" id="KW-0520">NAD</keyword>
<evidence type="ECO:0000256" key="3">
    <source>
        <dbReference type="ARBA" id="ARBA00023141"/>
    </source>
</evidence>
<evidence type="ECO:0000313" key="6">
    <source>
        <dbReference type="EMBL" id="SVB18564.1"/>
    </source>
</evidence>
<keyword evidence="1" id="KW-0028">Amino-acid biosynthesis</keyword>
<dbReference type="Gene3D" id="3.40.50.1970">
    <property type="match status" value="1"/>
</dbReference>
<proteinExistence type="predicted"/>
<evidence type="ECO:0000256" key="2">
    <source>
        <dbReference type="ARBA" id="ARBA00023027"/>
    </source>
</evidence>
<dbReference type="AlphaFoldDB" id="A0A382BY71"/>
<dbReference type="GO" id="GO:0008652">
    <property type="term" value="P:amino acid biosynthetic process"/>
    <property type="evidence" value="ECO:0007669"/>
    <property type="project" value="UniProtKB-KW"/>
</dbReference>
<evidence type="ECO:0000256" key="4">
    <source>
        <dbReference type="ARBA" id="ARBA00023239"/>
    </source>
</evidence>